<dbReference type="STRING" id="765440.A0A0C3FUU2"/>
<keyword evidence="4" id="KW-0805">Transcription regulation</keyword>
<evidence type="ECO:0000256" key="4">
    <source>
        <dbReference type="ARBA" id="ARBA00023015"/>
    </source>
</evidence>
<organism evidence="9 10">
    <name type="scientific">Piloderma croceum (strain F 1598)</name>
    <dbReference type="NCBI Taxonomy" id="765440"/>
    <lineage>
        <taxon>Eukaryota</taxon>
        <taxon>Fungi</taxon>
        <taxon>Dikarya</taxon>
        <taxon>Basidiomycota</taxon>
        <taxon>Agaricomycotina</taxon>
        <taxon>Agaricomycetes</taxon>
        <taxon>Agaricomycetidae</taxon>
        <taxon>Atheliales</taxon>
        <taxon>Atheliaceae</taxon>
        <taxon>Piloderma</taxon>
    </lineage>
</organism>
<keyword evidence="3" id="KW-0862">Zinc</keyword>
<dbReference type="CDD" id="cd00202">
    <property type="entry name" value="ZnF_GATA"/>
    <property type="match status" value="1"/>
</dbReference>
<dbReference type="Gene3D" id="3.30.50.10">
    <property type="entry name" value="Erythroid Transcription Factor GATA-1, subunit A"/>
    <property type="match status" value="1"/>
</dbReference>
<evidence type="ECO:0000256" key="6">
    <source>
        <dbReference type="PROSITE-ProRule" id="PRU00094"/>
    </source>
</evidence>
<evidence type="ECO:0000313" key="9">
    <source>
        <dbReference type="EMBL" id="KIM88160.1"/>
    </source>
</evidence>
<protein>
    <recommendedName>
        <fullName evidence="8">GATA-type domain-containing protein</fullName>
    </recommendedName>
</protein>
<reference evidence="10" key="2">
    <citation type="submission" date="2015-01" db="EMBL/GenBank/DDBJ databases">
        <title>Evolutionary Origins and Diversification of the Mycorrhizal Mutualists.</title>
        <authorList>
            <consortium name="DOE Joint Genome Institute"/>
            <consortium name="Mycorrhizal Genomics Consortium"/>
            <person name="Kohler A."/>
            <person name="Kuo A."/>
            <person name="Nagy L.G."/>
            <person name="Floudas D."/>
            <person name="Copeland A."/>
            <person name="Barry K.W."/>
            <person name="Cichocki N."/>
            <person name="Veneault-Fourrey C."/>
            <person name="LaButti K."/>
            <person name="Lindquist E.A."/>
            <person name="Lipzen A."/>
            <person name="Lundell T."/>
            <person name="Morin E."/>
            <person name="Murat C."/>
            <person name="Riley R."/>
            <person name="Ohm R."/>
            <person name="Sun H."/>
            <person name="Tunlid A."/>
            <person name="Henrissat B."/>
            <person name="Grigoriev I.V."/>
            <person name="Hibbett D.S."/>
            <person name="Martin F."/>
        </authorList>
    </citation>
    <scope>NUCLEOTIDE SEQUENCE [LARGE SCALE GENOMIC DNA]</scope>
    <source>
        <strain evidence="10">F 1598</strain>
    </source>
</reference>
<keyword evidence="5" id="KW-0804">Transcription</keyword>
<dbReference type="HOGENOM" id="CLU_061218_0_0_1"/>
<dbReference type="PROSITE" id="PS50114">
    <property type="entry name" value="GATA_ZN_FINGER_2"/>
    <property type="match status" value="1"/>
</dbReference>
<keyword evidence="1" id="KW-0479">Metal-binding</keyword>
<evidence type="ECO:0000256" key="7">
    <source>
        <dbReference type="SAM" id="MobiDB-lite"/>
    </source>
</evidence>
<dbReference type="Proteomes" id="UP000054166">
    <property type="component" value="Unassembled WGS sequence"/>
</dbReference>
<gene>
    <name evidence="9" type="ORF">PILCRDRAFT_814078</name>
</gene>
<dbReference type="InterPro" id="IPR013088">
    <property type="entry name" value="Znf_NHR/GATA"/>
</dbReference>
<keyword evidence="2 6" id="KW-0863">Zinc-finger</keyword>
<keyword evidence="10" id="KW-1185">Reference proteome</keyword>
<accession>A0A0C3FUU2</accession>
<feature type="region of interest" description="Disordered" evidence="7">
    <location>
        <begin position="295"/>
        <end position="342"/>
    </location>
</feature>
<feature type="compositionally biased region" description="Basic and acidic residues" evidence="7">
    <location>
        <begin position="332"/>
        <end position="342"/>
    </location>
</feature>
<feature type="compositionally biased region" description="Pro residues" evidence="7">
    <location>
        <begin position="39"/>
        <end position="56"/>
    </location>
</feature>
<evidence type="ECO:0000256" key="2">
    <source>
        <dbReference type="ARBA" id="ARBA00022771"/>
    </source>
</evidence>
<sequence>MATSYDYPPYPTSSYDPTQMPPQPPARQMRSGSSQPHSPHQPPTFNSPPAQYPPAPYGAYGMPPSAGPWPAENWSHYSQSFGPPPIPDASFTSGPGRPEPVPSAPQDQRHYSPSQPSPDPRRNEERYAPPPDAASQKPRRREKDVPNSKSPVPVSGLDFAKLLESYQLILDTGNALTSPVIPPQGRPPPAESMERMLQSATYGVQMLENAIIQAKTSEARPTTSQVETEDAPESSTAASTKKLKATADEDTVQEGQTCLGCNATATPEWRRGPLGPRTLCNACGLVYAKLIKKRAREARAKTTKGPNALGEDSGVASSDSEDVQSPGGSHGRRSELEDQGKK</sequence>
<feature type="compositionally biased region" description="Low complexity" evidence="7">
    <location>
        <begin position="26"/>
        <end position="38"/>
    </location>
</feature>
<dbReference type="Pfam" id="PF00320">
    <property type="entry name" value="GATA"/>
    <property type="match status" value="1"/>
</dbReference>
<dbReference type="AlphaFoldDB" id="A0A0C3FUU2"/>
<feature type="domain" description="GATA-type" evidence="8">
    <location>
        <begin position="252"/>
        <end position="287"/>
    </location>
</feature>
<dbReference type="SMART" id="SM00401">
    <property type="entry name" value="ZnF_GATA"/>
    <property type="match status" value="1"/>
</dbReference>
<dbReference type="PANTHER" id="PTHR47172:SF24">
    <property type="entry name" value="GATA ZINC FINGER DOMAIN-CONTAINING PROTEIN 14-RELATED"/>
    <property type="match status" value="1"/>
</dbReference>
<dbReference type="EMBL" id="KN832977">
    <property type="protein sequence ID" value="KIM88160.1"/>
    <property type="molecule type" value="Genomic_DNA"/>
</dbReference>
<dbReference type="OrthoDB" id="2162994at2759"/>
<reference evidence="9 10" key="1">
    <citation type="submission" date="2014-04" db="EMBL/GenBank/DDBJ databases">
        <authorList>
            <consortium name="DOE Joint Genome Institute"/>
            <person name="Kuo A."/>
            <person name="Tarkka M."/>
            <person name="Buscot F."/>
            <person name="Kohler A."/>
            <person name="Nagy L.G."/>
            <person name="Floudas D."/>
            <person name="Copeland A."/>
            <person name="Barry K.W."/>
            <person name="Cichocki N."/>
            <person name="Veneault-Fourrey C."/>
            <person name="LaButti K."/>
            <person name="Lindquist E.A."/>
            <person name="Lipzen A."/>
            <person name="Lundell T."/>
            <person name="Morin E."/>
            <person name="Murat C."/>
            <person name="Sun H."/>
            <person name="Tunlid A."/>
            <person name="Henrissat B."/>
            <person name="Grigoriev I.V."/>
            <person name="Hibbett D.S."/>
            <person name="Martin F."/>
            <person name="Nordberg H.P."/>
            <person name="Cantor M.N."/>
            <person name="Hua S.X."/>
        </authorList>
    </citation>
    <scope>NUCLEOTIDE SEQUENCE [LARGE SCALE GENOMIC DNA]</scope>
    <source>
        <strain evidence="9 10">F 1598</strain>
    </source>
</reference>
<evidence type="ECO:0000256" key="1">
    <source>
        <dbReference type="ARBA" id="ARBA00022723"/>
    </source>
</evidence>
<name>A0A0C3FUU2_PILCF</name>
<feature type="compositionally biased region" description="Polar residues" evidence="7">
    <location>
        <begin position="215"/>
        <end position="226"/>
    </location>
</feature>
<dbReference type="GO" id="GO:0043565">
    <property type="term" value="F:sequence-specific DNA binding"/>
    <property type="evidence" value="ECO:0007669"/>
    <property type="project" value="InterPro"/>
</dbReference>
<proteinExistence type="predicted"/>
<feature type="region of interest" description="Disordered" evidence="7">
    <location>
        <begin position="1"/>
        <end position="155"/>
    </location>
</feature>
<feature type="region of interest" description="Disordered" evidence="7">
    <location>
        <begin position="215"/>
        <end position="252"/>
    </location>
</feature>
<dbReference type="SUPFAM" id="SSF57716">
    <property type="entry name" value="Glucocorticoid receptor-like (DNA-binding domain)"/>
    <property type="match status" value="1"/>
</dbReference>
<dbReference type="InParanoid" id="A0A0C3FUU2"/>
<dbReference type="GO" id="GO:0008270">
    <property type="term" value="F:zinc ion binding"/>
    <property type="evidence" value="ECO:0007669"/>
    <property type="project" value="UniProtKB-KW"/>
</dbReference>
<evidence type="ECO:0000313" key="10">
    <source>
        <dbReference type="Proteomes" id="UP000054166"/>
    </source>
</evidence>
<feature type="compositionally biased region" description="Low complexity" evidence="7">
    <location>
        <begin position="1"/>
        <end position="18"/>
    </location>
</feature>
<dbReference type="PANTHER" id="PTHR47172">
    <property type="entry name" value="OS01G0976800 PROTEIN"/>
    <property type="match status" value="1"/>
</dbReference>
<evidence type="ECO:0000256" key="5">
    <source>
        <dbReference type="ARBA" id="ARBA00023163"/>
    </source>
</evidence>
<dbReference type="GO" id="GO:0006355">
    <property type="term" value="P:regulation of DNA-templated transcription"/>
    <property type="evidence" value="ECO:0007669"/>
    <property type="project" value="InterPro"/>
</dbReference>
<dbReference type="InterPro" id="IPR000679">
    <property type="entry name" value="Znf_GATA"/>
</dbReference>
<evidence type="ECO:0000259" key="8">
    <source>
        <dbReference type="PROSITE" id="PS50114"/>
    </source>
</evidence>
<evidence type="ECO:0000256" key="3">
    <source>
        <dbReference type="ARBA" id="ARBA00022833"/>
    </source>
</evidence>